<comment type="caution">
    <text evidence="3">The sequence shown here is derived from an EMBL/GenBank/DDBJ whole genome shotgun (WGS) entry which is preliminary data.</text>
</comment>
<gene>
    <name evidence="3" type="ORF">VSR74_16250</name>
</gene>
<dbReference type="InterPro" id="IPR048144">
    <property type="entry name" value="YicS_fam"/>
</dbReference>
<dbReference type="RefSeq" id="WP_347795679.1">
    <property type="nucleotide sequence ID" value="NZ_JAYMYY010000005.1"/>
</dbReference>
<keyword evidence="4" id="KW-1185">Reference proteome</keyword>
<evidence type="ECO:0000313" key="3">
    <source>
        <dbReference type="EMBL" id="MEO3991361.1"/>
    </source>
</evidence>
<evidence type="ECO:0000313" key="4">
    <source>
        <dbReference type="Proteomes" id="UP001444146"/>
    </source>
</evidence>
<evidence type="ECO:0000256" key="2">
    <source>
        <dbReference type="SAM" id="SignalP"/>
    </source>
</evidence>
<sequence>MKMIPVLFSLATCLAASGAAYAESPLAGLKFEQQKRQVIEDVKKNCTPAGAITDDQFANLVLATEDNRLRVREATLALERNDAERYAAAVKQVQCPKAE</sequence>
<reference evidence="3 4" key="1">
    <citation type="submission" date="2024-01" db="EMBL/GenBank/DDBJ databases">
        <title>Pseudocitrobacter sp. Endophytic strain Cyp-38L.</title>
        <authorList>
            <person name="Amer M.A."/>
            <person name="Hamed S.M."/>
        </authorList>
    </citation>
    <scope>NUCLEOTIDE SEQUENCE [LARGE SCALE GENOMIC DNA]</scope>
    <source>
        <strain evidence="3 4">Cyp38S</strain>
    </source>
</reference>
<dbReference type="Proteomes" id="UP001444146">
    <property type="component" value="Unassembled WGS sequence"/>
</dbReference>
<accession>A0ABV0HLQ3</accession>
<organism evidence="3 4">
    <name type="scientific">Pseudocitrobacter cyperus</name>
    <dbReference type="NCBI Taxonomy" id="3112843"/>
    <lineage>
        <taxon>Bacteria</taxon>
        <taxon>Pseudomonadati</taxon>
        <taxon>Pseudomonadota</taxon>
        <taxon>Gammaproteobacteria</taxon>
        <taxon>Enterobacterales</taxon>
        <taxon>Enterobacteriaceae</taxon>
        <taxon>Pseudocitrobacter</taxon>
    </lineage>
</organism>
<name>A0ABV0HLQ3_9ENTR</name>
<protein>
    <recommendedName>
        <fullName evidence="1">Uncharacterized protein YicS</fullName>
    </recommendedName>
</protein>
<dbReference type="EMBL" id="JAYMYY010000005">
    <property type="protein sequence ID" value="MEO3991361.1"/>
    <property type="molecule type" value="Genomic_DNA"/>
</dbReference>
<dbReference type="NCBIfam" id="NF041639">
    <property type="entry name" value="YicS_fam"/>
    <property type="match status" value="1"/>
</dbReference>
<proteinExistence type="predicted"/>
<evidence type="ECO:0000256" key="1">
    <source>
        <dbReference type="ARBA" id="ARBA00035681"/>
    </source>
</evidence>
<feature type="signal peptide" evidence="2">
    <location>
        <begin position="1"/>
        <end position="22"/>
    </location>
</feature>
<feature type="chain" id="PRO_5046277375" description="Uncharacterized protein YicS" evidence="2">
    <location>
        <begin position="23"/>
        <end position="99"/>
    </location>
</feature>
<keyword evidence="2" id="KW-0732">Signal</keyword>